<dbReference type="RefSeq" id="WP_209044413.1">
    <property type="nucleotide sequence ID" value="NZ_JAAORC010000002.1"/>
</dbReference>
<sequence length="91" mass="11010">MQFKAFYKAFNVNRHNIKTNTDKTLITPIKYQLIDSFLAQNCISYINIMRRPHRPENEAFKRLKSEDALQSAQYRRYLRETSEDLHGHYRD</sequence>
<dbReference type="AlphaFoldDB" id="A0A8I2BGL9"/>
<accession>A0A8I2BGL9</accession>
<reference evidence="1" key="1">
    <citation type="submission" date="2020-03" db="EMBL/GenBank/DDBJ databases">
        <title>Genome differentiation and subclade ecological adaptation of Prochlorococcus HLII clade in the global ocean.</title>
        <authorList>
            <person name="Yan W."/>
            <person name="Fen X."/>
            <person name="Zhang W."/>
        </authorList>
    </citation>
    <scope>NUCLEOTIDE SEQUENCE</scope>
    <source>
        <strain evidence="1">XMU1401</strain>
    </source>
</reference>
<organism evidence="1 2">
    <name type="scientific">Prochlorococcus marinus str. XMU1401</name>
    <dbReference type="NCBI Taxonomy" id="2052594"/>
    <lineage>
        <taxon>Bacteria</taxon>
        <taxon>Bacillati</taxon>
        <taxon>Cyanobacteriota</taxon>
        <taxon>Cyanophyceae</taxon>
        <taxon>Synechococcales</taxon>
        <taxon>Prochlorococcaceae</taxon>
        <taxon>Prochlorococcus</taxon>
    </lineage>
</organism>
<evidence type="ECO:0000313" key="2">
    <source>
        <dbReference type="Proteomes" id="UP000666562"/>
    </source>
</evidence>
<evidence type="ECO:0000313" key="1">
    <source>
        <dbReference type="EMBL" id="MBO8223082.1"/>
    </source>
</evidence>
<protein>
    <submittedName>
        <fullName evidence="1">Uncharacterized protein</fullName>
    </submittedName>
</protein>
<gene>
    <name evidence="1" type="ORF">HA142_06105</name>
</gene>
<proteinExistence type="predicted"/>
<dbReference type="EMBL" id="JAAORC010000002">
    <property type="protein sequence ID" value="MBO8223082.1"/>
    <property type="molecule type" value="Genomic_DNA"/>
</dbReference>
<name>A0A8I2BGL9_PROMR</name>
<comment type="caution">
    <text evidence="1">The sequence shown here is derived from an EMBL/GenBank/DDBJ whole genome shotgun (WGS) entry which is preliminary data.</text>
</comment>
<dbReference type="Proteomes" id="UP000666562">
    <property type="component" value="Unassembled WGS sequence"/>
</dbReference>